<feature type="transmembrane region" description="Helical" evidence="14">
    <location>
        <begin position="12"/>
        <end position="35"/>
    </location>
</feature>
<dbReference type="Pfam" id="PF08448">
    <property type="entry name" value="PAS_4"/>
    <property type="match status" value="1"/>
</dbReference>
<dbReference type="InterPro" id="IPR000014">
    <property type="entry name" value="PAS"/>
</dbReference>
<dbReference type="CDD" id="cd18773">
    <property type="entry name" value="PDC1_HK_sensor"/>
    <property type="match status" value="1"/>
</dbReference>
<dbReference type="NCBIfam" id="TIGR00229">
    <property type="entry name" value="sensory_box"/>
    <property type="match status" value="1"/>
</dbReference>
<keyword evidence="13" id="KW-0175">Coiled coil</keyword>
<keyword evidence="6 14" id="KW-0812">Transmembrane</keyword>
<dbReference type="EC" id="2.7.13.3" evidence="3"/>
<dbReference type="InterPro" id="IPR003594">
    <property type="entry name" value="HATPase_dom"/>
</dbReference>
<keyword evidence="4" id="KW-0597">Phosphoprotein</keyword>
<dbReference type="Pfam" id="PF13493">
    <property type="entry name" value="DUF4118"/>
    <property type="match status" value="1"/>
</dbReference>
<dbReference type="Pfam" id="PF02518">
    <property type="entry name" value="HATPase_c"/>
    <property type="match status" value="1"/>
</dbReference>
<dbReference type="Pfam" id="PF00512">
    <property type="entry name" value="HisKA"/>
    <property type="match status" value="1"/>
</dbReference>
<evidence type="ECO:0000256" key="7">
    <source>
        <dbReference type="ARBA" id="ARBA00022741"/>
    </source>
</evidence>
<reference evidence="18 19" key="1">
    <citation type="submission" date="2023-03" db="EMBL/GenBank/DDBJ databases">
        <authorList>
            <person name="Pearce D."/>
        </authorList>
    </citation>
    <scope>NUCLEOTIDE SEQUENCE [LARGE SCALE GENOMIC DNA]</scope>
    <source>
        <strain evidence="18">Msz</strain>
    </source>
</reference>
<dbReference type="SUPFAM" id="SSF55785">
    <property type="entry name" value="PYP-like sensor domain (PAS domain)"/>
    <property type="match status" value="2"/>
</dbReference>
<dbReference type="SUPFAM" id="SSF47384">
    <property type="entry name" value="Homodimeric domain of signal transducing histidine kinase"/>
    <property type="match status" value="1"/>
</dbReference>
<feature type="domain" description="PAS" evidence="15">
    <location>
        <begin position="154"/>
        <end position="224"/>
    </location>
</feature>
<keyword evidence="5 18" id="KW-0808">Transferase</keyword>
<keyword evidence="19" id="KW-1185">Reference proteome</keyword>
<keyword evidence="10 14" id="KW-1133">Transmembrane helix</keyword>
<dbReference type="PANTHER" id="PTHR43047:SF72">
    <property type="entry name" value="OSMOSENSING HISTIDINE PROTEIN KINASE SLN1"/>
    <property type="match status" value="1"/>
</dbReference>
<dbReference type="Proteomes" id="UP001162030">
    <property type="component" value="Chromosome"/>
</dbReference>
<evidence type="ECO:0000259" key="16">
    <source>
        <dbReference type="SMART" id="SM00387"/>
    </source>
</evidence>
<keyword evidence="9" id="KW-0067">ATP-binding</keyword>
<feature type="domain" description="PAS" evidence="15">
    <location>
        <begin position="287"/>
        <end position="355"/>
    </location>
</feature>
<dbReference type="InterPro" id="IPR036890">
    <property type="entry name" value="HATPase_C_sf"/>
</dbReference>
<evidence type="ECO:0000256" key="3">
    <source>
        <dbReference type="ARBA" id="ARBA00012438"/>
    </source>
</evidence>
<evidence type="ECO:0000259" key="15">
    <source>
        <dbReference type="SMART" id="SM00091"/>
    </source>
</evidence>
<name>A0ABN8XD49_9GAMM</name>
<evidence type="ECO:0000256" key="2">
    <source>
        <dbReference type="ARBA" id="ARBA00004141"/>
    </source>
</evidence>
<feature type="transmembrane region" description="Helical" evidence="14">
    <location>
        <begin position="41"/>
        <end position="69"/>
    </location>
</feature>
<keyword evidence="8 18" id="KW-0418">Kinase</keyword>
<keyword evidence="7" id="KW-0547">Nucleotide-binding</keyword>
<evidence type="ECO:0000256" key="11">
    <source>
        <dbReference type="ARBA" id="ARBA00023012"/>
    </source>
</evidence>
<evidence type="ECO:0000256" key="1">
    <source>
        <dbReference type="ARBA" id="ARBA00000085"/>
    </source>
</evidence>
<gene>
    <name evidence="18" type="ORF">MSZNOR_4971</name>
</gene>
<evidence type="ECO:0000313" key="19">
    <source>
        <dbReference type="Proteomes" id="UP001162030"/>
    </source>
</evidence>
<evidence type="ECO:0000256" key="8">
    <source>
        <dbReference type="ARBA" id="ARBA00022777"/>
    </source>
</evidence>
<evidence type="ECO:0000256" key="14">
    <source>
        <dbReference type="SAM" id="Phobius"/>
    </source>
</evidence>
<evidence type="ECO:0000256" key="6">
    <source>
        <dbReference type="ARBA" id="ARBA00022692"/>
    </source>
</evidence>
<dbReference type="Gene3D" id="1.20.120.620">
    <property type="entry name" value="Backbone structure of the membrane domain of e. Coli histidine kinase receptor kdpd"/>
    <property type="match status" value="1"/>
</dbReference>
<dbReference type="InterPro" id="IPR025201">
    <property type="entry name" value="KdpD_TM"/>
</dbReference>
<dbReference type="SMART" id="SM00388">
    <property type="entry name" value="HisKA"/>
    <property type="match status" value="1"/>
</dbReference>
<evidence type="ECO:0000313" key="18">
    <source>
        <dbReference type="EMBL" id="CAI8974657.1"/>
    </source>
</evidence>
<dbReference type="Gene3D" id="3.30.565.10">
    <property type="entry name" value="Histidine kinase-like ATPase, C-terminal domain"/>
    <property type="match status" value="1"/>
</dbReference>
<protein>
    <recommendedName>
        <fullName evidence="3">histidine kinase</fullName>
        <ecNumber evidence="3">2.7.13.3</ecNumber>
    </recommendedName>
</protein>
<dbReference type="PANTHER" id="PTHR43047">
    <property type="entry name" value="TWO-COMPONENT HISTIDINE PROTEIN KINASE"/>
    <property type="match status" value="1"/>
</dbReference>
<feature type="domain" description="Histidine kinase/HSP90-like ATPase" evidence="16">
    <location>
        <begin position="528"/>
        <end position="641"/>
    </location>
</feature>
<sequence>MHRLPIKRVLTNGYVVAVIATAIVAIIQYLLLPLFTGSPPLLLFLLGVALAAWQGGFGAGFLATVLSTLSAIFYLIEPYQSWQIFEEKEWLRAMLLLIVGGVLGLMISLLRSGERKALLEVLRQKERLEREIVERQKAEQALNAAHAEVVNERNRLEAIMETLPVGVAILDAQGGIIGANRAVDQVWDAPCPPVRSVDDYTVFKAWWADTGKPVQPDEWAPAQVLKKGEPVVGQLVEILRFDGVRASIHNSAAPIRDASGRIAGAAVVVMDISESVKREQALRESEERYRLAIDAAQMGTWDWDLESHKVVGNARHAALFGYPPKETVMDEHMISDRIHPEDLPLVSAAVDEARDHQFRYDCDFRIVWPDGSVRWVSSIGEFHYNAQGTPVRMIGVLRDITDRKRAEEALREADRQKNEFIAMLGHELRNPLAPIRNAVQVMRKLDTHDPKLQWARDVVDRQLDHLVRLVNDLLDVSRIVQGKLTLQTTLVDLAKVVTQAVETSQPLIDSRHHTLSVTMPEEPIYLEGDEVRLVQVISNLLDNAAKYTMEGGHIWLTAVAENGKAIISIRDTGEGISSALMPHLFDAFTQATRTLDRRQGGLGLGLMIVQKIVEMHGGQVEVKSEGLGKGSEFVIRLPLCEQVCVVPKA</sequence>
<feature type="coiled-coil region" evidence="13">
    <location>
        <begin position="111"/>
        <end position="155"/>
    </location>
</feature>
<dbReference type="InterPro" id="IPR013656">
    <property type="entry name" value="PAS_4"/>
</dbReference>
<dbReference type="InterPro" id="IPR036097">
    <property type="entry name" value="HisK_dim/P_sf"/>
</dbReference>
<dbReference type="GO" id="GO:0004673">
    <property type="term" value="F:protein histidine kinase activity"/>
    <property type="evidence" value="ECO:0007669"/>
    <property type="project" value="UniProtKB-EC"/>
</dbReference>
<evidence type="ECO:0000256" key="4">
    <source>
        <dbReference type="ARBA" id="ARBA00022553"/>
    </source>
</evidence>
<dbReference type="Gene3D" id="2.10.70.100">
    <property type="match status" value="1"/>
</dbReference>
<evidence type="ECO:0000256" key="5">
    <source>
        <dbReference type="ARBA" id="ARBA00022679"/>
    </source>
</evidence>
<dbReference type="CDD" id="cd00130">
    <property type="entry name" value="PAS"/>
    <property type="match status" value="1"/>
</dbReference>
<dbReference type="InterPro" id="IPR003661">
    <property type="entry name" value="HisK_dim/P_dom"/>
</dbReference>
<keyword evidence="11" id="KW-0902">Two-component regulatory system</keyword>
<dbReference type="InterPro" id="IPR001610">
    <property type="entry name" value="PAC"/>
</dbReference>
<dbReference type="EMBL" id="OX458333">
    <property type="protein sequence ID" value="CAI8974657.1"/>
    <property type="molecule type" value="Genomic_DNA"/>
</dbReference>
<feature type="domain" description="Signal transduction histidine kinase dimerisation/phosphoacceptor" evidence="17">
    <location>
        <begin position="416"/>
        <end position="482"/>
    </location>
</feature>
<dbReference type="InterPro" id="IPR035965">
    <property type="entry name" value="PAS-like_dom_sf"/>
</dbReference>
<dbReference type="SMART" id="SM00086">
    <property type="entry name" value="PAC"/>
    <property type="match status" value="2"/>
</dbReference>
<proteinExistence type="predicted"/>
<dbReference type="InterPro" id="IPR038318">
    <property type="entry name" value="KdpD_sf"/>
</dbReference>
<dbReference type="InterPro" id="IPR013655">
    <property type="entry name" value="PAS_fold_3"/>
</dbReference>
<evidence type="ECO:0000256" key="10">
    <source>
        <dbReference type="ARBA" id="ARBA00022989"/>
    </source>
</evidence>
<dbReference type="Pfam" id="PF08447">
    <property type="entry name" value="PAS_3"/>
    <property type="match status" value="1"/>
</dbReference>
<accession>A0ABN8XD49</accession>
<dbReference type="PRINTS" id="PR00344">
    <property type="entry name" value="BCTRLSENSOR"/>
</dbReference>
<comment type="catalytic activity">
    <reaction evidence="1">
        <text>ATP + protein L-histidine = ADP + protein N-phospho-L-histidine.</text>
        <dbReference type="EC" id="2.7.13.3"/>
    </reaction>
</comment>
<evidence type="ECO:0000256" key="13">
    <source>
        <dbReference type="SAM" id="Coils"/>
    </source>
</evidence>
<dbReference type="InterPro" id="IPR004358">
    <property type="entry name" value="Sig_transdc_His_kin-like_C"/>
</dbReference>
<dbReference type="SUPFAM" id="SSF55874">
    <property type="entry name" value="ATPase domain of HSP90 chaperone/DNA topoisomerase II/histidine kinase"/>
    <property type="match status" value="1"/>
</dbReference>
<evidence type="ECO:0000256" key="9">
    <source>
        <dbReference type="ARBA" id="ARBA00022840"/>
    </source>
</evidence>
<comment type="subcellular location">
    <subcellularLocation>
        <location evidence="2">Membrane</location>
        <topology evidence="2">Multi-pass membrane protein</topology>
    </subcellularLocation>
</comment>
<keyword evidence="12 14" id="KW-0472">Membrane</keyword>
<dbReference type="SMART" id="SM00091">
    <property type="entry name" value="PAS"/>
    <property type="match status" value="2"/>
</dbReference>
<dbReference type="CDD" id="cd00082">
    <property type="entry name" value="HisKA"/>
    <property type="match status" value="1"/>
</dbReference>
<dbReference type="Gene3D" id="1.10.287.130">
    <property type="match status" value="1"/>
</dbReference>
<organism evidence="18 19">
    <name type="scientific">Methylocaldum szegediense</name>
    <dbReference type="NCBI Taxonomy" id="73780"/>
    <lineage>
        <taxon>Bacteria</taxon>
        <taxon>Pseudomonadati</taxon>
        <taxon>Pseudomonadota</taxon>
        <taxon>Gammaproteobacteria</taxon>
        <taxon>Methylococcales</taxon>
        <taxon>Methylococcaceae</taxon>
        <taxon>Methylocaldum</taxon>
    </lineage>
</organism>
<evidence type="ECO:0000256" key="12">
    <source>
        <dbReference type="ARBA" id="ARBA00023136"/>
    </source>
</evidence>
<evidence type="ECO:0000259" key="17">
    <source>
        <dbReference type="SMART" id="SM00388"/>
    </source>
</evidence>
<feature type="transmembrane region" description="Helical" evidence="14">
    <location>
        <begin position="90"/>
        <end position="110"/>
    </location>
</feature>
<dbReference type="Gene3D" id="3.30.450.20">
    <property type="entry name" value="PAS domain"/>
    <property type="match status" value="2"/>
</dbReference>
<dbReference type="RefSeq" id="WP_317963573.1">
    <property type="nucleotide sequence ID" value="NZ_OX458333.1"/>
</dbReference>
<dbReference type="SMART" id="SM00387">
    <property type="entry name" value="HATPase_c"/>
    <property type="match status" value="1"/>
</dbReference>